<proteinExistence type="predicted"/>
<evidence type="ECO:0000313" key="3">
    <source>
        <dbReference type="Proteomes" id="UP000663842"/>
    </source>
</evidence>
<reference evidence="2" key="1">
    <citation type="submission" date="2021-02" db="EMBL/GenBank/DDBJ databases">
        <authorList>
            <person name="Nowell W R."/>
        </authorList>
    </citation>
    <scope>NUCLEOTIDE SEQUENCE</scope>
</reference>
<comment type="caution">
    <text evidence="2">The sequence shown here is derived from an EMBL/GenBank/DDBJ whole genome shotgun (WGS) entry which is preliminary data.</text>
</comment>
<feature type="domain" description="Endonuclease/exonuclease/phosphatase" evidence="1">
    <location>
        <begin position="177"/>
        <end position="285"/>
    </location>
</feature>
<evidence type="ECO:0000313" key="2">
    <source>
        <dbReference type="EMBL" id="CAF4202537.1"/>
    </source>
</evidence>
<name>A0A820BLU6_9BILA</name>
<dbReference type="Proteomes" id="UP000663842">
    <property type="component" value="Unassembled WGS sequence"/>
</dbReference>
<feature type="non-terminal residue" evidence="2">
    <location>
        <position position="539"/>
    </location>
</feature>
<dbReference type="Gene3D" id="3.60.10.10">
    <property type="entry name" value="Endonuclease/exonuclease/phosphatase"/>
    <property type="match status" value="1"/>
</dbReference>
<dbReference type="EMBL" id="CAJOBF010006302">
    <property type="protein sequence ID" value="CAF4202537.1"/>
    <property type="molecule type" value="Genomic_DNA"/>
</dbReference>
<protein>
    <recommendedName>
        <fullName evidence="1">Endonuclease/exonuclease/phosphatase domain-containing protein</fullName>
    </recommendedName>
</protein>
<sequence length="539" mass="62707">MTLLLIQIMNPNSKEFIPNHRTESFHISTEALSRKQAQIFQELILEWTTTPTLNTLLANWEDRKKITSKMLNAKSELKIMLLNVSSLKHYLPDIFLLLESTPCPIVVFNGTHHHNDTVKLFSRHFSNYNVYWEAGSNNFGGVLIAIHRSIPVQRVDIFQNQSNIVVLDVGTTTDKFQLATCYSPPNEKLPINLFDKILERSTNTILLGDFNAKHQSWSDSIENQKDRVLFNWLSTNDLEIVNKHVATSTRSNATIDLILAPAHMIPSTSSYSVLPCIGNDHFPIIWTPAAKLQKRDCLYPVKRTYWTLVKLFLTFTFSYWNNQHSKTDDSLQFFSSYERFLSLLVFRLTYVYFCKAYKPSLPPHIIKLIHQKKTLLRLQINDIDVQGYFNDWHDNLLENDYDHPLFDNKEMLCSYSRKSLEDRNHKWSLQMAITFVFREFLDKTRTQNGTPTEQKIVDQLHQSPKDIHRTIYNTPTKPSVLKENQAEIHSHDVQTNDERPPLVNFLSCYVSLTQYQEDNSINIPAVNTPEDLELELQQS</sequence>
<gene>
    <name evidence="2" type="ORF">UXM345_LOCUS28088</name>
</gene>
<dbReference type="PANTHER" id="PTHR33273:SF4">
    <property type="entry name" value="ENDONUCLEASE_EXONUCLEASE_PHOSPHATASE DOMAIN-CONTAINING PROTEIN"/>
    <property type="match status" value="1"/>
</dbReference>
<dbReference type="InterPro" id="IPR005135">
    <property type="entry name" value="Endo/exonuclease/phosphatase"/>
</dbReference>
<organism evidence="2 3">
    <name type="scientific">Rotaria magnacalcarata</name>
    <dbReference type="NCBI Taxonomy" id="392030"/>
    <lineage>
        <taxon>Eukaryota</taxon>
        <taxon>Metazoa</taxon>
        <taxon>Spiralia</taxon>
        <taxon>Gnathifera</taxon>
        <taxon>Rotifera</taxon>
        <taxon>Eurotatoria</taxon>
        <taxon>Bdelloidea</taxon>
        <taxon>Philodinida</taxon>
        <taxon>Philodinidae</taxon>
        <taxon>Rotaria</taxon>
    </lineage>
</organism>
<evidence type="ECO:0000259" key="1">
    <source>
        <dbReference type="Pfam" id="PF14529"/>
    </source>
</evidence>
<dbReference type="InterPro" id="IPR036691">
    <property type="entry name" value="Endo/exonu/phosph_ase_sf"/>
</dbReference>
<dbReference type="PANTHER" id="PTHR33273">
    <property type="entry name" value="DOMAIN-CONTAINING PROTEIN, PUTATIVE-RELATED"/>
    <property type="match status" value="1"/>
</dbReference>
<dbReference type="GO" id="GO:0003824">
    <property type="term" value="F:catalytic activity"/>
    <property type="evidence" value="ECO:0007669"/>
    <property type="project" value="InterPro"/>
</dbReference>
<dbReference type="AlphaFoldDB" id="A0A820BLU6"/>
<accession>A0A820BLU6</accession>
<dbReference type="SUPFAM" id="SSF56219">
    <property type="entry name" value="DNase I-like"/>
    <property type="match status" value="1"/>
</dbReference>
<dbReference type="Pfam" id="PF14529">
    <property type="entry name" value="Exo_endo_phos_2"/>
    <property type="match status" value="1"/>
</dbReference>